<protein>
    <submittedName>
        <fullName evidence="1">Uncharacterized protein</fullName>
    </submittedName>
</protein>
<name>A0A2S9WYL6_9NEIS</name>
<proteinExistence type="predicted"/>
<organism evidence="1 2">
    <name type="scientific">Chromobacterium amazonense</name>
    <dbReference type="NCBI Taxonomy" id="1382803"/>
    <lineage>
        <taxon>Bacteria</taxon>
        <taxon>Pseudomonadati</taxon>
        <taxon>Pseudomonadota</taxon>
        <taxon>Betaproteobacteria</taxon>
        <taxon>Neisseriales</taxon>
        <taxon>Chromobacteriaceae</taxon>
        <taxon>Chromobacterium</taxon>
    </lineage>
</organism>
<sequence>MRNNEKIITSIDEARTVLLSDSALMINMEMDGSCWIRKSIKDSKGIPIAEGEFVVEISHNVLEELSQELEQTYCSEFYQKSALTMES</sequence>
<accession>A0A2S9WYL6</accession>
<dbReference type="EMBL" id="MTBD01000124">
    <property type="protein sequence ID" value="PRP68486.1"/>
    <property type="molecule type" value="Genomic_DNA"/>
</dbReference>
<evidence type="ECO:0000313" key="2">
    <source>
        <dbReference type="Proteomes" id="UP000239469"/>
    </source>
</evidence>
<evidence type="ECO:0000313" key="1">
    <source>
        <dbReference type="EMBL" id="PRP68486.1"/>
    </source>
</evidence>
<gene>
    <name evidence="1" type="ORF">BUE93_22045</name>
</gene>
<reference evidence="1 2" key="1">
    <citation type="submission" date="2017-01" db="EMBL/GenBank/DDBJ databases">
        <title>New insights into the genetic diversity of Chromobacterium isolated from tropical freshwater lake.</title>
        <authorList>
            <person name="Santos A.B."/>
            <person name="Nascimento A.M."/>
            <person name="Da Silva P.C."/>
        </authorList>
    </citation>
    <scope>NUCLEOTIDE SEQUENCE [LARGE SCALE GENOMIC DNA]</scope>
    <source>
        <strain evidence="1 2">56AF</strain>
    </source>
</reference>
<dbReference type="AlphaFoldDB" id="A0A2S9WYL6"/>
<dbReference type="Proteomes" id="UP000239469">
    <property type="component" value="Unassembled WGS sequence"/>
</dbReference>
<dbReference type="RefSeq" id="WP_106078288.1">
    <property type="nucleotide sequence ID" value="NZ_MTBD01000124.1"/>
</dbReference>
<comment type="caution">
    <text evidence="1">The sequence shown here is derived from an EMBL/GenBank/DDBJ whole genome shotgun (WGS) entry which is preliminary data.</text>
</comment>